<dbReference type="RefSeq" id="WP_106334976.1">
    <property type="nucleotide sequence ID" value="NZ_PVZS01000002.1"/>
</dbReference>
<comment type="caution">
    <text evidence="5">The sequence shown here is derived from an EMBL/GenBank/DDBJ whole genome shotgun (WGS) entry which is preliminary data.</text>
</comment>
<dbReference type="Proteomes" id="UP000239772">
    <property type="component" value="Unassembled WGS sequence"/>
</dbReference>
<dbReference type="PANTHER" id="PTHR11739">
    <property type="entry name" value="CITRATE SYNTHASE"/>
    <property type="match status" value="1"/>
</dbReference>
<protein>
    <recommendedName>
        <fullName evidence="3">citrate synthase (unknown stereospecificity)</fullName>
        <ecNumber evidence="3">2.3.3.16</ecNumber>
    </recommendedName>
</protein>
<comment type="pathway">
    <text evidence="1">Carbohydrate metabolism; tricarboxylic acid cycle; isocitrate from oxaloacetate: step 1/2.</text>
</comment>
<evidence type="ECO:0000313" key="6">
    <source>
        <dbReference type="Proteomes" id="UP000239772"/>
    </source>
</evidence>
<keyword evidence="5" id="KW-0456">Lyase</keyword>
<dbReference type="InterPro" id="IPR002020">
    <property type="entry name" value="Citrate_synthase"/>
</dbReference>
<gene>
    <name evidence="5" type="ORF">SLNSH_01940</name>
</gene>
<dbReference type="GO" id="GO:0036440">
    <property type="term" value="F:citrate synthase activity"/>
    <property type="evidence" value="ECO:0007669"/>
    <property type="project" value="UniProtKB-EC"/>
</dbReference>
<dbReference type="UniPathway" id="UPA00223">
    <property type="reaction ID" value="UER00717"/>
</dbReference>
<dbReference type="SUPFAM" id="SSF48256">
    <property type="entry name" value="Citrate synthase"/>
    <property type="match status" value="1"/>
</dbReference>
<accession>A0A2T1HY26</accession>
<keyword evidence="4" id="KW-0808">Transferase</keyword>
<dbReference type="AlphaFoldDB" id="A0A2T1HY26"/>
<keyword evidence="6" id="KW-1185">Reference proteome</keyword>
<organism evidence="5 6">
    <name type="scientific">Alsobacter soli</name>
    <dbReference type="NCBI Taxonomy" id="2109933"/>
    <lineage>
        <taxon>Bacteria</taxon>
        <taxon>Pseudomonadati</taxon>
        <taxon>Pseudomonadota</taxon>
        <taxon>Alphaproteobacteria</taxon>
        <taxon>Hyphomicrobiales</taxon>
        <taxon>Alsobacteraceae</taxon>
        <taxon>Alsobacter</taxon>
    </lineage>
</organism>
<evidence type="ECO:0000256" key="1">
    <source>
        <dbReference type="ARBA" id="ARBA00004751"/>
    </source>
</evidence>
<dbReference type="GO" id="GO:0005829">
    <property type="term" value="C:cytosol"/>
    <property type="evidence" value="ECO:0007669"/>
    <property type="project" value="TreeGrafter"/>
</dbReference>
<proteinExistence type="inferred from homology"/>
<reference evidence="6" key="1">
    <citation type="submission" date="2018-03" db="EMBL/GenBank/DDBJ databases">
        <authorList>
            <person name="Sun L."/>
            <person name="Liu H."/>
            <person name="Chen W."/>
            <person name="Huang K."/>
            <person name="Liu W."/>
            <person name="Gao X."/>
        </authorList>
    </citation>
    <scope>NUCLEOTIDE SEQUENCE [LARGE SCALE GENOMIC DNA]</scope>
    <source>
        <strain evidence="6">SH9</strain>
    </source>
</reference>
<sequence>MLIGKSAPAVSGMCTSTPDRIEIRGLDLAGDLMGRFGFTEFFYFLVTGERPSEQQRFFLDLLLISIAEHGLTPTAQAARMTLAAAPDSLQSAVAAGILGCGTVVLGSSELCAQILSDAAARVDGGASPAEATLQIATEIRSRRGKVPGFGHPIHHPVDPRTERILALADERGVSGRYVELLKAFRGAVAQVWGKPMPLNVSGPIAAVLMDLGFPATMTKAIPILARTAGLLGHLAEEQRRPIGFLLAHHAEEAVAYDPTN</sequence>
<dbReference type="NCBIfam" id="NF004868">
    <property type="entry name" value="PRK06224.1-5"/>
    <property type="match status" value="1"/>
</dbReference>
<comment type="similarity">
    <text evidence="2">Belongs to the citrate synthase family.</text>
</comment>
<evidence type="ECO:0000256" key="3">
    <source>
        <dbReference type="ARBA" id="ARBA00012972"/>
    </source>
</evidence>
<dbReference type="CDD" id="cd06100">
    <property type="entry name" value="CCL_ACL-C"/>
    <property type="match status" value="1"/>
</dbReference>
<dbReference type="GO" id="GO:0016829">
    <property type="term" value="F:lyase activity"/>
    <property type="evidence" value="ECO:0007669"/>
    <property type="project" value="UniProtKB-KW"/>
</dbReference>
<name>A0A2T1HY26_9HYPH</name>
<dbReference type="EC" id="2.3.3.16" evidence="3"/>
<dbReference type="InterPro" id="IPR016142">
    <property type="entry name" value="Citrate_synth-like_lrg_a-sub"/>
</dbReference>
<evidence type="ECO:0000256" key="2">
    <source>
        <dbReference type="ARBA" id="ARBA00010566"/>
    </source>
</evidence>
<dbReference type="Gene3D" id="1.10.580.10">
    <property type="entry name" value="Citrate Synthase, domain 1"/>
    <property type="match status" value="1"/>
</dbReference>
<evidence type="ECO:0000256" key="4">
    <source>
        <dbReference type="ARBA" id="ARBA00022679"/>
    </source>
</evidence>
<dbReference type="GO" id="GO:0005975">
    <property type="term" value="P:carbohydrate metabolic process"/>
    <property type="evidence" value="ECO:0007669"/>
    <property type="project" value="TreeGrafter"/>
</dbReference>
<dbReference type="Gene3D" id="1.10.230.10">
    <property type="entry name" value="Cytochrome P450-Terp, domain 2"/>
    <property type="match status" value="1"/>
</dbReference>
<dbReference type="EMBL" id="PVZS01000002">
    <property type="protein sequence ID" value="PSC06597.1"/>
    <property type="molecule type" value="Genomic_DNA"/>
</dbReference>
<dbReference type="Pfam" id="PF00285">
    <property type="entry name" value="Citrate_synt"/>
    <property type="match status" value="1"/>
</dbReference>
<dbReference type="InterPro" id="IPR016143">
    <property type="entry name" value="Citrate_synth-like_sm_a-sub"/>
</dbReference>
<evidence type="ECO:0000313" key="5">
    <source>
        <dbReference type="EMBL" id="PSC06597.1"/>
    </source>
</evidence>
<dbReference type="InterPro" id="IPR036969">
    <property type="entry name" value="Citrate_synthase_sf"/>
</dbReference>
<dbReference type="GO" id="GO:0006099">
    <property type="term" value="P:tricarboxylic acid cycle"/>
    <property type="evidence" value="ECO:0007669"/>
    <property type="project" value="UniProtKB-UniPathway"/>
</dbReference>
<dbReference type="OrthoDB" id="9759263at2"/>
<dbReference type="PANTHER" id="PTHR11739:SF4">
    <property type="entry name" value="CITRATE SYNTHASE, PEROXISOMAL"/>
    <property type="match status" value="1"/>
</dbReference>